<keyword evidence="2" id="KW-1185">Reference proteome</keyword>
<protein>
    <submittedName>
        <fullName evidence="1">Uncharacterized protein</fullName>
    </submittedName>
</protein>
<dbReference type="RefSeq" id="XP_058308302.1">
    <property type="nucleotide sequence ID" value="XM_058451764.1"/>
</dbReference>
<dbReference type="Proteomes" id="UP001150904">
    <property type="component" value="Unassembled WGS sequence"/>
</dbReference>
<dbReference type="GeneID" id="83179065"/>
<dbReference type="EMBL" id="JAPQKR010000012">
    <property type="protein sequence ID" value="KAJ5203823.1"/>
    <property type="molecule type" value="Genomic_DNA"/>
</dbReference>
<accession>A0A9W9SZE3</accession>
<organism evidence="1 2">
    <name type="scientific">Penicillium cinerascens</name>
    <dbReference type="NCBI Taxonomy" id="70096"/>
    <lineage>
        <taxon>Eukaryota</taxon>
        <taxon>Fungi</taxon>
        <taxon>Dikarya</taxon>
        <taxon>Ascomycota</taxon>
        <taxon>Pezizomycotina</taxon>
        <taxon>Eurotiomycetes</taxon>
        <taxon>Eurotiomycetidae</taxon>
        <taxon>Eurotiales</taxon>
        <taxon>Aspergillaceae</taxon>
        <taxon>Penicillium</taxon>
    </lineage>
</organism>
<dbReference type="AlphaFoldDB" id="A0A9W9SZE3"/>
<name>A0A9W9SZE3_9EURO</name>
<reference evidence="1" key="2">
    <citation type="journal article" date="2023" name="IMA Fungus">
        <title>Comparative genomic study of the Penicillium genus elucidates a diverse pangenome and 15 lateral gene transfer events.</title>
        <authorList>
            <person name="Petersen C."/>
            <person name="Sorensen T."/>
            <person name="Nielsen M.R."/>
            <person name="Sondergaard T.E."/>
            <person name="Sorensen J.L."/>
            <person name="Fitzpatrick D.A."/>
            <person name="Frisvad J.C."/>
            <person name="Nielsen K.L."/>
        </authorList>
    </citation>
    <scope>NUCLEOTIDE SEQUENCE</scope>
    <source>
        <strain evidence="1">IBT 15544</strain>
    </source>
</reference>
<evidence type="ECO:0000313" key="2">
    <source>
        <dbReference type="Proteomes" id="UP001150904"/>
    </source>
</evidence>
<proteinExistence type="predicted"/>
<comment type="caution">
    <text evidence="1">The sequence shown here is derived from an EMBL/GenBank/DDBJ whole genome shotgun (WGS) entry which is preliminary data.</text>
</comment>
<reference evidence="1" key="1">
    <citation type="submission" date="2022-12" db="EMBL/GenBank/DDBJ databases">
        <authorList>
            <person name="Petersen C."/>
        </authorList>
    </citation>
    <scope>NUCLEOTIDE SEQUENCE</scope>
    <source>
        <strain evidence="1">IBT 15544</strain>
    </source>
</reference>
<gene>
    <name evidence="1" type="ORF">N7498_004702</name>
</gene>
<dbReference type="OrthoDB" id="4996552at2759"/>
<sequence>MGEVTLQIPIDTPKQVQKACDAMKDAPTIPSDLRSYSRPLWMVLKNKTQFSITPDGTYFYSGCLHGQSSNTGAYNVTGFGARNSWAGTTGGARFKIKLDQKNEVVFVIGFSNPVIGYYAAHIEESWDMEKAGYAKVQENGNNIESIHVYKGTSSSGSPLKFRLRLSIVSGQTMDITVVQDVWEEE</sequence>
<evidence type="ECO:0000313" key="1">
    <source>
        <dbReference type="EMBL" id="KAJ5203823.1"/>
    </source>
</evidence>